<protein>
    <submittedName>
        <fullName evidence="2">Uncharacterized protein</fullName>
    </submittedName>
</protein>
<evidence type="ECO:0000256" key="1">
    <source>
        <dbReference type="SAM" id="Phobius"/>
    </source>
</evidence>
<gene>
    <name evidence="2" type="ORF">SAMN06273567_102629</name>
</gene>
<accession>A0A521CTM1</accession>
<keyword evidence="1" id="KW-1133">Transmembrane helix</keyword>
<dbReference type="Proteomes" id="UP000317484">
    <property type="component" value="Unassembled WGS sequence"/>
</dbReference>
<dbReference type="AlphaFoldDB" id="A0A521CTM1"/>
<feature type="transmembrane region" description="Helical" evidence="1">
    <location>
        <begin position="154"/>
        <end position="175"/>
    </location>
</feature>
<dbReference type="RefSeq" id="WP_221888097.1">
    <property type="nucleotide sequence ID" value="NZ_FXTJ01000002.1"/>
</dbReference>
<feature type="transmembrane region" description="Helical" evidence="1">
    <location>
        <begin position="187"/>
        <end position="207"/>
    </location>
</feature>
<dbReference type="EMBL" id="FXTJ01000002">
    <property type="protein sequence ID" value="SMO62728.1"/>
    <property type="molecule type" value="Genomic_DNA"/>
</dbReference>
<name>A0A521CTM1_9ACTN</name>
<proteinExistence type="predicted"/>
<keyword evidence="1" id="KW-0812">Transmembrane</keyword>
<feature type="transmembrane region" description="Helical" evidence="1">
    <location>
        <begin position="127"/>
        <end position="148"/>
    </location>
</feature>
<evidence type="ECO:0000313" key="3">
    <source>
        <dbReference type="Proteomes" id="UP000317484"/>
    </source>
</evidence>
<feature type="transmembrane region" description="Helical" evidence="1">
    <location>
        <begin position="20"/>
        <end position="41"/>
    </location>
</feature>
<evidence type="ECO:0000313" key="2">
    <source>
        <dbReference type="EMBL" id="SMO62728.1"/>
    </source>
</evidence>
<reference evidence="2 3" key="1">
    <citation type="submission" date="2017-05" db="EMBL/GenBank/DDBJ databases">
        <authorList>
            <person name="Varghese N."/>
            <person name="Submissions S."/>
        </authorList>
    </citation>
    <scope>NUCLEOTIDE SEQUENCE [LARGE SCALE GENOMIC DNA]</scope>
    <source>
        <strain evidence="2 3">DSM 46834</strain>
    </source>
</reference>
<sequence>MTSPPPDPATALGRFGQVAGSVAQVVAPLSVLTALLFYFGYASSRARYLYFGVDVDTIGLSTQDYVMRSPEPLLTPLLVLALLAVVVAVVHERVHRRVQAALTEAKDADPKVAATGRQRVQRGSRRARAVVLAGDALLLVGVLLLLAFPLWGDWAYYTLVTPLLMAAGTGLALYGRRIARSLEPGQPPSGLVTVVLSVLLVVSVFWATATFAEWSGRGAAREVARHLDRLPAVILDTTERLNLTSYGVRESALPPNEGQTFRYRYRDLRLLIQGEDRLFLVPETWDASNSTLVVPMDDSVRLQFRFVNDPP</sequence>
<keyword evidence="3" id="KW-1185">Reference proteome</keyword>
<keyword evidence="1" id="KW-0472">Membrane</keyword>
<feature type="transmembrane region" description="Helical" evidence="1">
    <location>
        <begin position="73"/>
        <end position="90"/>
    </location>
</feature>
<organism evidence="2 3">
    <name type="scientific">Geodermatophilus aquaeductus</name>
    <dbReference type="NCBI Taxonomy" id="1564161"/>
    <lineage>
        <taxon>Bacteria</taxon>
        <taxon>Bacillati</taxon>
        <taxon>Actinomycetota</taxon>
        <taxon>Actinomycetes</taxon>
        <taxon>Geodermatophilales</taxon>
        <taxon>Geodermatophilaceae</taxon>
        <taxon>Geodermatophilus</taxon>
    </lineage>
</organism>